<organism evidence="1 2">
    <name type="scientific">Trifolium pratense</name>
    <name type="common">Red clover</name>
    <dbReference type="NCBI Taxonomy" id="57577"/>
    <lineage>
        <taxon>Eukaryota</taxon>
        <taxon>Viridiplantae</taxon>
        <taxon>Streptophyta</taxon>
        <taxon>Embryophyta</taxon>
        <taxon>Tracheophyta</taxon>
        <taxon>Spermatophyta</taxon>
        <taxon>Magnoliopsida</taxon>
        <taxon>eudicotyledons</taxon>
        <taxon>Gunneridae</taxon>
        <taxon>Pentapetalae</taxon>
        <taxon>rosids</taxon>
        <taxon>fabids</taxon>
        <taxon>Fabales</taxon>
        <taxon>Fabaceae</taxon>
        <taxon>Papilionoideae</taxon>
        <taxon>50 kb inversion clade</taxon>
        <taxon>NPAAA clade</taxon>
        <taxon>Hologalegina</taxon>
        <taxon>IRL clade</taxon>
        <taxon>Trifolieae</taxon>
        <taxon>Trifolium</taxon>
    </lineage>
</organism>
<evidence type="ECO:0000313" key="2">
    <source>
        <dbReference type="Proteomes" id="UP001177021"/>
    </source>
</evidence>
<evidence type="ECO:0000313" key="1">
    <source>
        <dbReference type="EMBL" id="CAJ2639846.1"/>
    </source>
</evidence>
<dbReference type="EMBL" id="CASHSV030000024">
    <property type="protein sequence ID" value="CAJ2639846.1"/>
    <property type="molecule type" value="Genomic_DNA"/>
</dbReference>
<comment type="caution">
    <text evidence="1">The sequence shown here is derived from an EMBL/GenBank/DDBJ whole genome shotgun (WGS) entry which is preliminary data.</text>
</comment>
<protein>
    <submittedName>
        <fullName evidence="1">Uncharacterized protein</fullName>
    </submittedName>
</protein>
<name>A0ACB0J4H5_TRIPR</name>
<gene>
    <name evidence="1" type="ORF">MILVUS5_LOCUS9800</name>
</gene>
<keyword evidence="2" id="KW-1185">Reference proteome</keyword>
<accession>A0ACB0J4H5</accession>
<proteinExistence type="predicted"/>
<reference evidence="1" key="1">
    <citation type="submission" date="2023-10" db="EMBL/GenBank/DDBJ databases">
        <authorList>
            <person name="Rodriguez Cubillos JULIANA M."/>
            <person name="De Vega J."/>
        </authorList>
    </citation>
    <scope>NUCLEOTIDE SEQUENCE</scope>
</reference>
<sequence>MNQSGNSKISSEFPMAFPPYRPSHFRSQTYYTLVRILTHLSPSTVPTQPLNLPDNNSNVGMGQEKEPECSELKVGSDVKDPKGPVPLEDTIGSVGDKDKDLSATAMVLDDIEFLMGSEEPSTQTNDFQCEQKLMDELELVMKGIEDPVCDNGLIPLNCEKQNSGSEVDLMDYQVEEHVEFLQSGTNTSESVSEVLTQVQGEHNELASEGFHVLESTKEHASNSVISTSRIENDSQQKETELVNPASPVAVSLPTIQEDEFEKEEQDGHKVVEETHSSLDLDTNIEALNMAEDGGLLDSSIMKDKFETENEEKSDKLICVRNTTNSSDILIEGDLEEGEISGYFAMDENTFDVSSADDIVSEQMKVDEIQKAGNSFGNTIPPLNMGLSFQGFPSNLLTVNAIQDSNSNGQVQPRTINAIPTNLTQNQVLHKGFMEETAIKYHKNSSAAAQQMADASRKEQSSPGLKKKKNKKEVLDASRKRKHVPDSEKEDGMKEDENKQMVDASGRKRGPGSREKKTRKKEKYRNNRAKKNRELGVKKLTFIPVQKPKIVTFCRHYMQGRCNEGDKCNFSHDTVPSTKSKPCFHFARHSCMKGDDCPYDHQLSKYPCSNFVSKGSCSRGNACMFSHKVPTNQDMPTPTNACKPELKSPLSLGNTNFSTPLNNHGNSSVQRNHFTNSKGIYSHTNVEHKVTDTSQTKPTSVPKGIRFINVANISPSTPKQDTVTPNKGSVGSTGTCADKGQNTVEVPKKFPAATPKGINFLSFGKSSVCSFKSSIQSTTEGKILKLPQSVNFGLSEHSISSLNKDDYGKASDRTAESLPQTALFSHDILDKNQSMADRMKSKFLRKDSTDDSVRDHGHCKSVLEGKKASDNSQTSTVTSATLLARPFASQQSSDGVLSGYHKQASNLGQRALLSTLAFAAEHESGIKMKCPTGVSPV</sequence>
<dbReference type="Proteomes" id="UP001177021">
    <property type="component" value="Unassembled WGS sequence"/>
</dbReference>